<evidence type="ECO:0000256" key="7">
    <source>
        <dbReference type="ARBA" id="ARBA00022840"/>
    </source>
</evidence>
<evidence type="ECO:0000256" key="4">
    <source>
        <dbReference type="ARBA" id="ARBA00022695"/>
    </source>
</evidence>
<proteinExistence type="inferred from homology"/>
<dbReference type="CDD" id="cd05403">
    <property type="entry name" value="NT_KNTase_like"/>
    <property type="match status" value="1"/>
</dbReference>
<comment type="catalytic activity">
    <reaction evidence="11">
        <text>O-(5'-adenylyl)-L-tyrosyl-[protein] + ATP = O-[5'-(adenylyl-(5'-&gt;3')-adenylyl)]-L-tyrosyl-[protein] + diphosphate</text>
        <dbReference type="Rhea" id="RHEA:66528"/>
        <dbReference type="Rhea" id="RHEA-COMP:13846"/>
        <dbReference type="Rhea" id="RHEA-COMP:17046"/>
        <dbReference type="ChEBI" id="CHEBI:30616"/>
        <dbReference type="ChEBI" id="CHEBI:33019"/>
        <dbReference type="ChEBI" id="CHEBI:83624"/>
        <dbReference type="ChEBI" id="CHEBI:167160"/>
    </reaction>
</comment>
<evidence type="ECO:0000313" key="15">
    <source>
        <dbReference type="Proteomes" id="UP000612009"/>
    </source>
</evidence>
<dbReference type="GO" id="GO:0046872">
    <property type="term" value="F:metal ion binding"/>
    <property type="evidence" value="ECO:0007669"/>
    <property type="project" value="UniProtKB-KW"/>
</dbReference>
<keyword evidence="4" id="KW-0548">Nucleotidyltransferase</keyword>
<name>A0A811TA78_9EURY</name>
<evidence type="ECO:0000256" key="2">
    <source>
        <dbReference type="ARBA" id="ARBA00022649"/>
    </source>
</evidence>
<dbReference type="EMBL" id="CAJHIR010000040">
    <property type="protein sequence ID" value="CAD6494214.1"/>
    <property type="molecule type" value="Genomic_DNA"/>
</dbReference>
<dbReference type="Proteomes" id="UP000612009">
    <property type="component" value="Unassembled WGS sequence"/>
</dbReference>
<comment type="catalytic activity">
    <reaction evidence="12">
        <text>L-tyrosyl-[protein] + ATP = O-(5'-adenylyl)-L-tyrosyl-[protein] + diphosphate</text>
        <dbReference type="Rhea" id="RHEA:54288"/>
        <dbReference type="Rhea" id="RHEA-COMP:10136"/>
        <dbReference type="Rhea" id="RHEA-COMP:13846"/>
        <dbReference type="ChEBI" id="CHEBI:30616"/>
        <dbReference type="ChEBI" id="CHEBI:33019"/>
        <dbReference type="ChEBI" id="CHEBI:46858"/>
        <dbReference type="ChEBI" id="CHEBI:83624"/>
        <dbReference type="EC" id="2.7.7.108"/>
    </reaction>
</comment>
<keyword evidence="6" id="KW-0547">Nucleotide-binding</keyword>
<evidence type="ECO:0000256" key="10">
    <source>
        <dbReference type="ARBA" id="ARBA00038276"/>
    </source>
</evidence>
<evidence type="ECO:0000256" key="11">
    <source>
        <dbReference type="ARBA" id="ARBA00047518"/>
    </source>
</evidence>
<dbReference type="Pfam" id="PF01909">
    <property type="entry name" value="NTP_transf_2"/>
    <property type="match status" value="1"/>
</dbReference>
<dbReference type="InterPro" id="IPR043519">
    <property type="entry name" value="NT_sf"/>
</dbReference>
<dbReference type="Gene3D" id="3.30.460.10">
    <property type="entry name" value="Beta Polymerase, domain 2"/>
    <property type="match status" value="1"/>
</dbReference>
<keyword evidence="3 14" id="KW-0808">Transferase</keyword>
<sequence length="97" mass="11563">MGADKIKGKLEEKKVYIKRVFHIREVGIFGSFIRGEQTASSDIDVLVEFEKGHKDFFNYMRLKYYLEELLERKVDLVIKNAVKSRLRERIFSEVEYV</sequence>
<keyword evidence="7" id="KW-0067">ATP-binding</keyword>
<evidence type="ECO:0000259" key="13">
    <source>
        <dbReference type="Pfam" id="PF01909"/>
    </source>
</evidence>
<protein>
    <recommendedName>
        <fullName evidence="9">protein adenylyltransferase</fullName>
        <ecNumber evidence="9">2.7.7.108</ecNumber>
    </recommendedName>
</protein>
<organism evidence="14 15">
    <name type="scientific">Candidatus Argoarchaeum ethanivorans</name>
    <dbReference type="NCBI Taxonomy" id="2608793"/>
    <lineage>
        <taxon>Archaea</taxon>
        <taxon>Methanobacteriati</taxon>
        <taxon>Methanobacteriota</taxon>
        <taxon>Stenosarchaea group</taxon>
        <taxon>Methanomicrobia</taxon>
        <taxon>Methanosarcinales</taxon>
        <taxon>Methanosarcinales incertae sedis</taxon>
        <taxon>GOM Arc I cluster</taxon>
        <taxon>Candidatus Argoarchaeum</taxon>
    </lineage>
</organism>
<evidence type="ECO:0000256" key="12">
    <source>
        <dbReference type="ARBA" id="ARBA00048696"/>
    </source>
</evidence>
<evidence type="ECO:0000256" key="8">
    <source>
        <dbReference type="ARBA" id="ARBA00022842"/>
    </source>
</evidence>
<dbReference type="EC" id="2.7.7.108" evidence="9"/>
<dbReference type="AlphaFoldDB" id="A0A811TA78"/>
<evidence type="ECO:0000256" key="3">
    <source>
        <dbReference type="ARBA" id="ARBA00022679"/>
    </source>
</evidence>
<evidence type="ECO:0000256" key="5">
    <source>
        <dbReference type="ARBA" id="ARBA00022723"/>
    </source>
</evidence>
<dbReference type="PANTHER" id="PTHR33571">
    <property type="entry name" value="SSL8005 PROTEIN"/>
    <property type="match status" value="1"/>
</dbReference>
<evidence type="ECO:0000256" key="1">
    <source>
        <dbReference type="ARBA" id="ARBA00001946"/>
    </source>
</evidence>
<comment type="cofactor">
    <cofactor evidence="1">
        <name>Mg(2+)</name>
        <dbReference type="ChEBI" id="CHEBI:18420"/>
    </cofactor>
</comment>
<keyword evidence="2" id="KW-1277">Toxin-antitoxin system</keyword>
<feature type="domain" description="Polymerase nucleotidyl transferase" evidence="13">
    <location>
        <begin position="21"/>
        <end position="95"/>
    </location>
</feature>
<evidence type="ECO:0000256" key="9">
    <source>
        <dbReference type="ARBA" id="ARBA00034531"/>
    </source>
</evidence>
<evidence type="ECO:0000256" key="6">
    <source>
        <dbReference type="ARBA" id="ARBA00022741"/>
    </source>
</evidence>
<comment type="caution">
    <text evidence="14">The sequence shown here is derived from an EMBL/GenBank/DDBJ whole genome shotgun (WGS) entry which is preliminary data.</text>
</comment>
<reference evidence="14" key="1">
    <citation type="submission" date="2020-10" db="EMBL/GenBank/DDBJ databases">
        <authorList>
            <person name="Hahn C.J."/>
            <person name="Laso-Perez R."/>
            <person name="Vulcano F."/>
            <person name="Vaziourakis K.-M."/>
            <person name="Stokke R."/>
            <person name="Steen I.H."/>
            <person name="Teske A."/>
            <person name="Boetius A."/>
            <person name="Liebeke M."/>
            <person name="Amann R."/>
            <person name="Knittel K."/>
        </authorList>
    </citation>
    <scope>NUCLEOTIDE SEQUENCE</scope>
    <source>
        <strain evidence="14">Gfbio:e3339647-f889-4370-9287-4fb5cb688e4c:AG392J18_GoMArc1</strain>
    </source>
</reference>
<keyword evidence="8" id="KW-0460">Magnesium</keyword>
<dbReference type="GO" id="GO:0005524">
    <property type="term" value="F:ATP binding"/>
    <property type="evidence" value="ECO:0007669"/>
    <property type="project" value="UniProtKB-KW"/>
</dbReference>
<dbReference type="GO" id="GO:0070733">
    <property type="term" value="F:AMPylase activity"/>
    <property type="evidence" value="ECO:0007669"/>
    <property type="project" value="UniProtKB-EC"/>
</dbReference>
<keyword evidence="5" id="KW-0479">Metal-binding</keyword>
<dbReference type="PANTHER" id="PTHR33571:SF12">
    <property type="entry name" value="BSL3053 PROTEIN"/>
    <property type="match status" value="1"/>
</dbReference>
<dbReference type="InterPro" id="IPR002934">
    <property type="entry name" value="Polymerase_NTP_transf_dom"/>
</dbReference>
<gene>
    <name evidence="14" type="ORF">LAKADJCE_00668</name>
</gene>
<accession>A0A811TA78</accession>
<dbReference type="InterPro" id="IPR052038">
    <property type="entry name" value="Type-VII_TA_antitoxin"/>
</dbReference>
<evidence type="ECO:0000313" key="14">
    <source>
        <dbReference type="EMBL" id="CAD6494214.1"/>
    </source>
</evidence>
<comment type="similarity">
    <text evidence="10">Belongs to the MntA antitoxin family.</text>
</comment>
<dbReference type="SUPFAM" id="SSF81301">
    <property type="entry name" value="Nucleotidyltransferase"/>
    <property type="match status" value="1"/>
</dbReference>